<keyword evidence="2 5" id="KW-0812">Transmembrane</keyword>
<sequence>MGLDLNDLFLYLILPLVAFLYASVGHGGASSYLMVLALLNFAPEQIRPTALIMNMFVSMMAFLGFRKTVVFPNRLFLSLIIFSIPAAYLGGSILVDTILYKRILGILLFFPILRFLNVFPINEGNLVEQKWWMAPLLGLLIGFFSGLIGIGGGIILSPILLMLGWTTMKQTAAVSALFIFLNSVSGFLGADGFQIQIDQQLWIVMPLTILGGGLGAYLGARKFNPIAIKYLLTVVLFVAAIKLIWTG</sequence>
<reference evidence="7" key="1">
    <citation type="submission" date="2017-04" db="EMBL/GenBank/DDBJ databases">
        <authorList>
            <person name="Varghese N."/>
            <person name="Submissions S."/>
        </authorList>
    </citation>
    <scope>NUCLEOTIDE SEQUENCE [LARGE SCALE GENOMIC DNA]</scope>
    <source>
        <strain evidence="7">DSM 16537</strain>
    </source>
</reference>
<dbReference type="OrthoDB" id="560496at2"/>
<dbReference type="Pfam" id="PF01925">
    <property type="entry name" value="TauE"/>
    <property type="match status" value="1"/>
</dbReference>
<name>A0A1W2HBX8_9BACT</name>
<accession>A0A1W2HBX8</accession>
<feature type="transmembrane region" description="Helical" evidence="5">
    <location>
        <begin position="173"/>
        <end position="195"/>
    </location>
</feature>
<evidence type="ECO:0000256" key="4">
    <source>
        <dbReference type="ARBA" id="ARBA00023136"/>
    </source>
</evidence>
<feature type="transmembrane region" description="Helical" evidence="5">
    <location>
        <begin position="201"/>
        <end position="220"/>
    </location>
</feature>
<dbReference type="STRING" id="758820.SAMN00777080_4883"/>
<keyword evidence="5" id="KW-1003">Cell membrane</keyword>
<keyword evidence="4 5" id="KW-0472">Membrane</keyword>
<comment type="subcellular location">
    <subcellularLocation>
        <location evidence="5">Cell membrane</location>
        <topology evidence="5">Multi-pass membrane protein</topology>
    </subcellularLocation>
    <subcellularLocation>
        <location evidence="1">Membrane</location>
        <topology evidence="1">Multi-pass membrane protein</topology>
    </subcellularLocation>
</comment>
<protein>
    <recommendedName>
        <fullName evidence="5">Probable membrane transporter protein</fullName>
    </recommendedName>
</protein>
<keyword evidence="7" id="KW-1185">Reference proteome</keyword>
<dbReference type="PANTHER" id="PTHR43701">
    <property type="entry name" value="MEMBRANE TRANSPORTER PROTEIN MJ0441-RELATED"/>
    <property type="match status" value="1"/>
</dbReference>
<gene>
    <name evidence="6" type="ORF">SAMN00777080_4883</name>
</gene>
<dbReference type="InterPro" id="IPR002781">
    <property type="entry name" value="TM_pro_TauE-like"/>
</dbReference>
<comment type="similarity">
    <text evidence="5">Belongs to the 4-toluene sulfonate uptake permease (TSUP) (TC 2.A.102) family.</text>
</comment>
<proteinExistence type="inferred from homology"/>
<keyword evidence="3 5" id="KW-1133">Transmembrane helix</keyword>
<feature type="transmembrane region" description="Helical" evidence="5">
    <location>
        <begin position="133"/>
        <end position="161"/>
    </location>
</feature>
<feature type="transmembrane region" description="Helical" evidence="5">
    <location>
        <begin position="51"/>
        <end position="69"/>
    </location>
</feature>
<dbReference type="InterPro" id="IPR051598">
    <property type="entry name" value="TSUP/Inactive_protease-like"/>
</dbReference>
<dbReference type="EMBL" id="LT838813">
    <property type="protein sequence ID" value="SMD46202.1"/>
    <property type="molecule type" value="Genomic_DNA"/>
</dbReference>
<evidence type="ECO:0000313" key="6">
    <source>
        <dbReference type="EMBL" id="SMD46202.1"/>
    </source>
</evidence>
<dbReference type="Proteomes" id="UP000192333">
    <property type="component" value="Chromosome I"/>
</dbReference>
<feature type="transmembrane region" description="Helical" evidence="5">
    <location>
        <begin position="75"/>
        <end position="95"/>
    </location>
</feature>
<dbReference type="AlphaFoldDB" id="A0A1W2HBX8"/>
<evidence type="ECO:0000256" key="1">
    <source>
        <dbReference type="ARBA" id="ARBA00004141"/>
    </source>
</evidence>
<dbReference type="PANTHER" id="PTHR43701:SF5">
    <property type="entry name" value="MEMBRANE TRANSPORTER PROTEIN-RELATED"/>
    <property type="match status" value="1"/>
</dbReference>
<feature type="transmembrane region" description="Helical" evidence="5">
    <location>
        <begin position="12"/>
        <end position="39"/>
    </location>
</feature>
<organism evidence="6 7">
    <name type="scientific">Aquiflexum balticum DSM 16537</name>
    <dbReference type="NCBI Taxonomy" id="758820"/>
    <lineage>
        <taxon>Bacteria</taxon>
        <taxon>Pseudomonadati</taxon>
        <taxon>Bacteroidota</taxon>
        <taxon>Cytophagia</taxon>
        <taxon>Cytophagales</taxon>
        <taxon>Cyclobacteriaceae</taxon>
        <taxon>Aquiflexum</taxon>
    </lineage>
</organism>
<evidence type="ECO:0000313" key="7">
    <source>
        <dbReference type="Proteomes" id="UP000192333"/>
    </source>
</evidence>
<evidence type="ECO:0000256" key="3">
    <source>
        <dbReference type="ARBA" id="ARBA00022989"/>
    </source>
</evidence>
<evidence type="ECO:0000256" key="2">
    <source>
        <dbReference type="ARBA" id="ARBA00022692"/>
    </source>
</evidence>
<dbReference type="RefSeq" id="WP_157370285.1">
    <property type="nucleotide sequence ID" value="NZ_LT838813.1"/>
</dbReference>
<evidence type="ECO:0000256" key="5">
    <source>
        <dbReference type="RuleBase" id="RU363041"/>
    </source>
</evidence>
<feature type="transmembrane region" description="Helical" evidence="5">
    <location>
        <begin position="227"/>
        <end position="245"/>
    </location>
</feature>
<dbReference type="GO" id="GO:0005886">
    <property type="term" value="C:plasma membrane"/>
    <property type="evidence" value="ECO:0007669"/>
    <property type="project" value="UniProtKB-SubCell"/>
</dbReference>